<dbReference type="Pfam" id="PF00496">
    <property type="entry name" value="SBP_bac_5"/>
    <property type="match status" value="1"/>
</dbReference>
<feature type="domain" description="Solute-binding protein family 5" evidence="1">
    <location>
        <begin position="73"/>
        <end position="159"/>
    </location>
</feature>
<protein>
    <recommendedName>
        <fullName evidence="1">Solute-binding protein family 5 domain-containing protein</fullName>
    </recommendedName>
</protein>
<dbReference type="InterPro" id="IPR039424">
    <property type="entry name" value="SBP_5"/>
</dbReference>
<evidence type="ECO:0000313" key="2">
    <source>
        <dbReference type="EMBL" id="GAH17670.1"/>
    </source>
</evidence>
<dbReference type="EMBL" id="BART01033170">
    <property type="protein sequence ID" value="GAH17670.1"/>
    <property type="molecule type" value="Genomic_DNA"/>
</dbReference>
<dbReference type="AlphaFoldDB" id="X1EBC4"/>
<name>X1EBC4_9ZZZZ</name>
<accession>X1EBC4</accession>
<dbReference type="GO" id="GO:0015833">
    <property type="term" value="P:peptide transport"/>
    <property type="evidence" value="ECO:0007669"/>
    <property type="project" value="TreeGrafter"/>
</dbReference>
<reference evidence="2" key="1">
    <citation type="journal article" date="2014" name="Front. Microbiol.">
        <title>High frequency of phylogenetically diverse reductive dehalogenase-homologous genes in deep subseafloor sedimentary metagenomes.</title>
        <authorList>
            <person name="Kawai M."/>
            <person name="Futagami T."/>
            <person name="Toyoda A."/>
            <person name="Takaki Y."/>
            <person name="Nishi S."/>
            <person name="Hori S."/>
            <person name="Arai W."/>
            <person name="Tsubouchi T."/>
            <person name="Morono Y."/>
            <person name="Uchiyama I."/>
            <person name="Ito T."/>
            <person name="Fujiyama A."/>
            <person name="Inagaki F."/>
            <person name="Takami H."/>
        </authorList>
    </citation>
    <scope>NUCLEOTIDE SEQUENCE</scope>
    <source>
        <strain evidence="2">Expedition CK06-06</strain>
    </source>
</reference>
<dbReference type="SUPFAM" id="SSF53850">
    <property type="entry name" value="Periplasmic binding protein-like II"/>
    <property type="match status" value="1"/>
</dbReference>
<gene>
    <name evidence="2" type="ORF">S01H4_57092</name>
</gene>
<dbReference type="GO" id="GO:1904680">
    <property type="term" value="F:peptide transmembrane transporter activity"/>
    <property type="evidence" value="ECO:0007669"/>
    <property type="project" value="TreeGrafter"/>
</dbReference>
<comment type="caution">
    <text evidence="2">The sequence shown here is derived from an EMBL/GenBank/DDBJ whole genome shotgun (WGS) entry which is preliminary data.</text>
</comment>
<sequence>MLSRKVKILAISLFLMGILVSLTGLCIASSIVRYSSDWPPSIDPAVGSEVESVTAQVNLFDPLIFPDTEGNFLPHVAKSWDVSSDGLVYIFYLRPGVKFHNGSELTAEDVKFSMDRLLTIGEGVAYLWLGNIKEAEVIDKYTVAFNMEKTFRSIYFYFTFFLYCKQRFNHGKY</sequence>
<dbReference type="Gene3D" id="3.40.190.10">
    <property type="entry name" value="Periplasmic binding protein-like II"/>
    <property type="match status" value="1"/>
</dbReference>
<proteinExistence type="predicted"/>
<dbReference type="PANTHER" id="PTHR30290">
    <property type="entry name" value="PERIPLASMIC BINDING COMPONENT OF ABC TRANSPORTER"/>
    <property type="match status" value="1"/>
</dbReference>
<evidence type="ECO:0000259" key="1">
    <source>
        <dbReference type="Pfam" id="PF00496"/>
    </source>
</evidence>
<dbReference type="InterPro" id="IPR000914">
    <property type="entry name" value="SBP_5_dom"/>
</dbReference>
<organism evidence="2">
    <name type="scientific">marine sediment metagenome</name>
    <dbReference type="NCBI Taxonomy" id="412755"/>
    <lineage>
        <taxon>unclassified sequences</taxon>
        <taxon>metagenomes</taxon>
        <taxon>ecological metagenomes</taxon>
    </lineage>
</organism>